<feature type="compositionally biased region" description="Basic and acidic residues" evidence="1">
    <location>
        <begin position="216"/>
        <end position="228"/>
    </location>
</feature>
<sequence>MKSRSDSEVYILVPPPRSRLSIHTTKCQTTKYQTTASNNFYHTETIARNCNALLYKTSAPQKNQTTQTDELNLPEVLLARLESRIPNFYETEITARDSYPLRKRYSISAPQKNQTNQTNELDLQEALLSRLKSRIHNTKSETTASNNFYQTEITARDCRRLRKPNSISAPQKNYKCTKQITKAESSRAIRGLQSVIFFYLSCAPCINSRALKQRKRDAERDRKDKAEALVRTPETYQHPSPSATNPYWAAEIAAGPTPNLGKGRKKRAQTNTNSPRKGNGGATPQSNNSSPNASSTNIAQLDGRNDSKFSVGPRQRFDEEDCIGNGPTRPPKAYTKERYDDYTNPPINDMHPATVTKFTRDEVAWLMEPPPTADVMMGKARPQGTRSNSIASRRSLQPIREATEMTDVTLPSAVHRINNTDELGEWVHQHTKRAGITHRWSMEI</sequence>
<feature type="region of interest" description="Disordered" evidence="1">
    <location>
        <begin position="211"/>
        <end position="338"/>
    </location>
</feature>
<accession>A0AAN7VS40</accession>
<feature type="compositionally biased region" description="Polar residues" evidence="1">
    <location>
        <begin position="234"/>
        <end position="245"/>
    </location>
</feature>
<proteinExistence type="predicted"/>
<dbReference type="EMBL" id="JAVRQU010000022">
    <property type="protein sequence ID" value="KAK5691218.1"/>
    <property type="molecule type" value="Genomic_DNA"/>
</dbReference>
<dbReference type="Proteomes" id="UP001310594">
    <property type="component" value="Unassembled WGS sequence"/>
</dbReference>
<evidence type="ECO:0000313" key="3">
    <source>
        <dbReference type="Proteomes" id="UP001310594"/>
    </source>
</evidence>
<comment type="caution">
    <text evidence="2">The sequence shown here is derived from an EMBL/GenBank/DDBJ whole genome shotgun (WGS) entry which is preliminary data.</text>
</comment>
<evidence type="ECO:0000313" key="2">
    <source>
        <dbReference type="EMBL" id="KAK5691218.1"/>
    </source>
</evidence>
<name>A0AAN7VS40_9PEZI</name>
<organism evidence="2 3">
    <name type="scientific">Elasticomyces elasticus</name>
    <dbReference type="NCBI Taxonomy" id="574655"/>
    <lineage>
        <taxon>Eukaryota</taxon>
        <taxon>Fungi</taxon>
        <taxon>Dikarya</taxon>
        <taxon>Ascomycota</taxon>
        <taxon>Pezizomycotina</taxon>
        <taxon>Dothideomycetes</taxon>
        <taxon>Dothideomycetidae</taxon>
        <taxon>Mycosphaerellales</taxon>
        <taxon>Teratosphaeriaceae</taxon>
        <taxon>Elasticomyces</taxon>
    </lineage>
</organism>
<feature type="compositionally biased region" description="Low complexity" evidence="1">
    <location>
        <begin position="282"/>
        <end position="297"/>
    </location>
</feature>
<dbReference type="AlphaFoldDB" id="A0AAN7VS40"/>
<evidence type="ECO:0000256" key="1">
    <source>
        <dbReference type="SAM" id="MobiDB-lite"/>
    </source>
</evidence>
<protein>
    <submittedName>
        <fullName evidence="2">Uncharacterized protein</fullName>
    </submittedName>
</protein>
<gene>
    <name evidence="2" type="ORF">LTR97_011870</name>
</gene>
<reference evidence="2" key="1">
    <citation type="submission" date="2023-08" db="EMBL/GenBank/DDBJ databases">
        <title>Black Yeasts Isolated from many extreme environments.</title>
        <authorList>
            <person name="Coleine C."/>
            <person name="Stajich J.E."/>
            <person name="Selbmann L."/>
        </authorList>
    </citation>
    <scope>NUCLEOTIDE SEQUENCE</scope>
    <source>
        <strain evidence="2">CCFEE 5810</strain>
    </source>
</reference>